<keyword evidence="1" id="KW-1133">Transmembrane helix</keyword>
<dbReference type="RefSeq" id="WP_097040122.1">
    <property type="nucleotide sequence ID" value="NZ_OBQF01000002.1"/>
</dbReference>
<evidence type="ECO:0000313" key="3">
    <source>
        <dbReference type="Proteomes" id="UP000219412"/>
    </source>
</evidence>
<feature type="transmembrane region" description="Helical" evidence="1">
    <location>
        <begin position="44"/>
        <end position="65"/>
    </location>
</feature>
<keyword evidence="1" id="KW-0812">Transmembrane</keyword>
<keyword evidence="3" id="KW-1185">Reference proteome</keyword>
<evidence type="ECO:0000256" key="1">
    <source>
        <dbReference type="SAM" id="Phobius"/>
    </source>
</evidence>
<keyword evidence="1" id="KW-0472">Membrane</keyword>
<dbReference type="Proteomes" id="UP000219412">
    <property type="component" value="Unassembled WGS sequence"/>
</dbReference>
<name>A0A285UH18_9STAP</name>
<feature type="transmembrane region" description="Helical" evidence="1">
    <location>
        <begin position="71"/>
        <end position="92"/>
    </location>
</feature>
<gene>
    <name evidence="2" type="ORF">SAMN05878391_1200</name>
</gene>
<protein>
    <submittedName>
        <fullName evidence="2">CXXC-20-CXXC protein</fullName>
    </submittedName>
</protein>
<evidence type="ECO:0000313" key="2">
    <source>
        <dbReference type="EMBL" id="SOC40967.1"/>
    </source>
</evidence>
<reference evidence="3" key="1">
    <citation type="submission" date="2017-08" db="EMBL/GenBank/DDBJ databases">
        <authorList>
            <person name="Varghese N."/>
            <person name="Submissions S."/>
        </authorList>
    </citation>
    <scope>NUCLEOTIDE SEQUENCE [LARGE SCALE GENOMIC DNA]</scope>
    <source>
        <strain evidence="3">DSM 23173</strain>
    </source>
</reference>
<sequence>MAKCPICGHKWTYRQKVLGYALKPRTRTKCPDCKSYIEPSTASIIVDYVAVLSLALLVFIGIPLMQLPMGTSVMLTGALILVYILGVIPLTVRFKQYDYKIKTPG</sequence>
<dbReference type="AlphaFoldDB" id="A0A285UH18"/>
<dbReference type="EMBL" id="OBQF01000002">
    <property type="protein sequence ID" value="SOC40967.1"/>
    <property type="molecule type" value="Genomic_DNA"/>
</dbReference>
<proteinExistence type="predicted"/>
<accession>A0A285UH18</accession>
<organism evidence="2 3">
    <name type="scientific">Salinicoccus kekensis</name>
    <dbReference type="NCBI Taxonomy" id="714307"/>
    <lineage>
        <taxon>Bacteria</taxon>
        <taxon>Bacillati</taxon>
        <taxon>Bacillota</taxon>
        <taxon>Bacilli</taxon>
        <taxon>Bacillales</taxon>
        <taxon>Staphylococcaceae</taxon>
        <taxon>Salinicoccus</taxon>
    </lineage>
</organism>
<dbReference type="OrthoDB" id="2418141at2"/>